<name>A0A085MF26_9BILA</name>
<organism evidence="1 2">
    <name type="scientific">Trichuris suis</name>
    <name type="common">pig whipworm</name>
    <dbReference type="NCBI Taxonomy" id="68888"/>
    <lineage>
        <taxon>Eukaryota</taxon>
        <taxon>Metazoa</taxon>
        <taxon>Ecdysozoa</taxon>
        <taxon>Nematoda</taxon>
        <taxon>Enoplea</taxon>
        <taxon>Dorylaimia</taxon>
        <taxon>Trichinellida</taxon>
        <taxon>Trichuridae</taxon>
        <taxon>Trichuris</taxon>
    </lineage>
</organism>
<evidence type="ECO:0000313" key="2">
    <source>
        <dbReference type="Proteomes" id="UP000030764"/>
    </source>
</evidence>
<gene>
    <name evidence="1" type="ORF">M513_03261</name>
</gene>
<protein>
    <submittedName>
        <fullName evidence="1">Uncharacterized protein</fullName>
    </submittedName>
</protein>
<evidence type="ECO:0000313" key="1">
    <source>
        <dbReference type="EMBL" id="KFD55822.1"/>
    </source>
</evidence>
<dbReference type="Proteomes" id="UP000030764">
    <property type="component" value="Unassembled WGS sequence"/>
</dbReference>
<dbReference type="AlphaFoldDB" id="A0A085MF26"/>
<feature type="non-terminal residue" evidence="1">
    <location>
        <position position="1"/>
    </location>
</feature>
<dbReference type="EMBL" id="KL363197">
    <property type="protein sequence ID" value="KFD55822.1"/>
    <property type="molecule type" value="Genomic_DNA"/>
</dbReference>
<reference evidence="1 2" key="1">
    <citation type="journal article" date="2014" name="Nat. Genet.">
        <title>Genome and transcriptome of the porcine whipworm Trichuris suis.</title>
        <authorList>
            <person name="Jex A.R."/>
            <person name="Nejsum P."/>
            <person name="Schwarz E.M."/>
            <person name="Hu L."/>
            <person name="Young N.D."/>
            <person name="Hall R.S."/>
            <person name="Korhonen P.K."/>
            <person name="Liao S."/>
            <person name="Thamsborg S."/>
            <person name="Xia J."/>
            <person name="Xu P."/>
            <person name="Wang S."/>
            <person name="Scheerlinck J.P."/>
            <person name="Hofmann A."/>
            <person name="Sternberg P.W."/>
            <person name="Wang J."/>
            <person name="Gasser R.B."/>
        </authorList>
    </citation>
    <scope>NUCLEOTIDE SEQUENCE [LARGE SCALE GENOMIC DNA]</scope>
    <source>
        <strain evidence="1">DCEP-RM93M</strain>
    </source>
</reference>
<accession>A0A085MF26</accession>
<keyword evidence="2" id="KW-1185">Reference proteome</keyword>
<sequence length="81" mass="9783">ALYRCAHQRLRPITKNDHLHLCSQHWQRETRTRATKGSLMQYQETEHLNNDFHFTSPHQLSFSAQLSSFCYHRYLQTSFFV</sequence>
<proteinExistence type="predicted"/>